<dbReference type="InterPro" id="IPR001647">
    <property type="entry name" value="HTH_TetR"/>
</dbReference>
<name>A0A4R9LZT3_9LEPT</name>
<evidence type="ECO:0000313" key="7">
    <source>
        <dbReference type="Proteomes" id="UP000298058"/>
    </source>
</evidence>
<dbReference type="GO" id="GO:0003677">
    <property type="term" value="F:DNA binding"/>
    <property type="evidence" value="ECO:0007669"/>
    <property type="project" value="UniProtKB-UniRule"/>
</dbReference>
<reference evidence="6" key="1">
    <citation type="journal article" date="2019" name="PLoS Negl. Trop. Dis.">
        <title>Revisiting the worldwide diversity of Leptospira species in the environment.</title>
        <authorList>
            <person name="Vincent A.T."/>
            <person name="Schiettekatte O."/>
            <person name="Bourhy P."/>
            <person name="Veyrier F.J."/>
            <person name="Picardeau M."/>
        </authorList>
    </citation>
    <scope>NUCLEOTIDE SEQUENCE [LARGE SCALE GENOMIC DNA]</scope>
    <source>
        <strain evidence="6">201300427</strain>
    </source>
</reference>
<keyword evidence="3" id="KW-0804">Transcription</keyword>
<feature type="DNA-binding region" description="H-T-H motif" evidence="4">
    <location>
        <begin position="29"/>
        <end position="48"/>
    </location>
</feature>
<dbReference type="RefSeq" id="WP_135759800.1">
    <property type="nucleotide sequence ID" value="NZ_RQHW01000023.1"/>
</dbReference>
<dbReference type="InterPro" id="IPR036271">
    <property type="entry name" value="Tet_transcr_reg_TetR-rel_C_sf"/>
</dbReference>
<evidence type="ECO:0000256" key="2">
    <source>
        <dbReference type="ARBA" id="ARBA00023125"/>
    </source>
</evidence>
<dbReference type="AlphaFoldDB" id="A0A4R9LZT3"/>
<dbReference type="InterPro" id="IPR009057">
    <property type="entry name" value="Homeodomain-like_sf"/>
</dbReference>
<protein>
    <submittedName>
        <fullName evidence="6">TetR/AcrR family transcriptional regulator</fullName>
    </submittedName>
</protein>
<organism evidence="6 7">
    <name type="scientific">Leptospira idonii</name>
    <dbReference type="NCBI Taxonomy" id="1193500"/>
    <lineage>
        <taxon>Bacteria</taxon>
        <taxon>Pseudomonadati</taxon>
        <taxon>Spirochaetota</taxon>
        <taxon>Spirochaetia</taxon>
        <taxon>Leptospirales</taxon>
        <taxon>Leptospiraceae</taxon>
        <taxon>Leptospira</taxon>
    </lineage>
</organism>
<dbReference type="SUPFAM" id="SSF48498">
    <property type="entry name" value="Tetracyclin repressor-like, C-terminal domain"/>
    <property type="match status" value="1"/>
</dbReference>
<accession>A0A4R9LZT3</accession>
<dbReference type="Gene3D" id="1.10.10.60">
    <property type="entry name" value="Homeodomain-like"/>
    <property type="match status" value="1"/>
</dbReference>
<keyword evidence="2 4" id="KW-0238">DNA-binding</keyword>
<feature type="domain" description="HTH tetR-type" evidence="5">
    <location>
        <begin position="6"/>
        <end position="66"/>
    </location>
</feature>
<dbReference type="Pfam" id="PF00440">
    <property type="entry name" value="TetR_N"/>
    <property type="match status" value="1"/>
</dbReference>
<proteinExistence type="predicted"/>
<dbReference type="EMBL" id="RQHW01000023">
    <property type="protein sequence ID" value="TGN19890.1"/>
    <property type="molecule type" value="Genomic_DNA"/>
</dbReference>
<dbReference type="SUPFAM" id="SSF46689">
    <property type="entry name" value="Homeodomain-like"/>
    <property type="match status" value="1"/>
</dbReference>
<evidence type="ECO:0000256" key="4">
    <source>
        <dbReference type="PROSITE-ProRule" id="PRU00335"/>
    </source>
</evidence>
<dbReference type="Proteomes" id="UP000298058">
    <property type="component" value="Unassembled WGS sequence"/>
</dbReference>
<evidence type="ECO:0000259" key="5">
    <source>
        <dbReference type="PROSITE" id="PS50977"/>
    </source>
</evidence>
<dbReference type="PANTHER" id="PTHR47506:SF6">
    <property type="entry name" value="HTH-TYPE TRANSCRIPTIONAL REPRESSOR NEMR"/>
    <property type="match status" value="1"/>
</dbReference>
<evidence type="ECO:0000313" key="6">
    <source>
        <dbReference type="EMBL" id="TGN19890.1"/>
    </source>
</evidence>
<dbReference type="PANTHER" id="PTHR47506">
    <property type="entry name" value="TRANSCRIPTIONAL REGULATORY PROTEIN"/>
    <property type="match status" value="1"/>
</dbReference>
<dbReference type="InterPro" id="IPR011075">
    <property type="entry name" value="TetR_C"/>
</dbReference>
<gene>
    <name evidence="6" type="ORF">EHS15_06725</name>
</gene>
<dbReference type="OrthoDB" id="9811084at2"/>
<dbReference type="Gene3D" id="1.10.357.10">
    <property type="entry name" value="Tetracycline Repressor, domain 2"/>
    <property type="match status" value="1"/>
</dbReference>
<dbReference type="PROSITE" id="PS50977">
    <property type="entry name" value="HTH_TETR_2"/>
    <property type="match status" value="1"/>
</dbReference>
<dbReference type="Pfam" id="PF16925">
    <property type="entry name" value="TetR_C_13"/>
    <property type="match status" value="1"/>
</dbReference>
<evidence type="ECO:0000256" key="3">
    <source>
        <dbReference type="ARBA" id="ARBA00023163"/>
    </source>
</evidence>
<sequence length="197" mass="22358">MSVSSDQTKAKILNRAVALASTVGLEGITIGVLAEDLGMSKSGLFGRFHSKETLQIEVLRAGSEIFRRRVLYPALKAKPGTKRLNAVFQNWLDWAASDELPGGCLFLATNSEYDDRPGIVRDFLVQLQTDWMRTLHKFLQEAKSLNEISTKTNSDQFLQELWGIIFGFQFYNRLLQDEKAKTRAKTAFDQLMQRYTT</sequence>
<keyword evidence="7" id="KW-1185">Reference proteome</keyword>
<comment type="caution">
    <text evidence="6">The sequence shown here is derived from an EMBL/GenBank/DDBJ whole genome shotgun (WGS) entry which is preliminary data.</text>
</comment>
<evidence type="ECO:0000256" key="1">
    <source>
        <dbReference type="ARBA" id="ARBA00023015"/>
    </source>
</evidence>
<keyword evidence="1" id="KW-0805">Transcription regulation</keyword>